<dbReference type="AlphaFoldDB" id="A0A7S4S3Q0"/>
<sequence>MIEAMADQTTLTMPNDDKNRNRRSKWLKKKIKSLRLRKQSNKENEKEAAPRGISTAQFRRQNGRGNEKGTPTSKDSTSRFSPHKKCQRMFKSIGWKKTHPSSFGDDDIWMEIVLVNCLKGKKCSDTGARLLFYSMKTGVAVIDEPPAGSSRVIPACDDWRPLLRALGSSTTSQGADGADKKRTTRNIYTKGSEIWVEIPVLRKGLQAQVSQTRSLFFALKTRRGRWDDPPRRAKKVILANGSCPMDDQRGQKQTYFDEEMSYLTQSTTVFDDVDECISQIEEDTTRSSPEGMVITIPIVTPRAATTDKDTKQTAEEDPSATVSLLGILIMFFVIFPAIITTTLRPTAFRQYYPEVKDISHIQDRDNHNFFRSPSNDSLPANLISPDVVAYDPQMDWYEREQRSRGVSCSLSL</sequence>
<feature type="compositionally biased region" description="Basic and acidic residues" evidence="1">
    <location>
        <begin position="40"/>
        <end position="49"/>
    </location>
</feature>
<name>A0A7S4S3Q0_9STRA</name>
<keyword evidence="2" id="KW-0812">Transmembrane</keyword>
<organism evidence="3">
    <name type="scientific">Ditylum brightwellii</name>
    <dbReference type="NCBI Taxonomy" id="49249"/>
    <lineage>
        <taxon>Eukaryota</taxon>
        <taxon>Sar</taxon>
        <taxon>Stramenopiles</taxon>
        <taxon>Ochrophyta</taxon>
        <taxon>Bacillariophyta</taxon>
        <taxon>Mediophyceae</taxon>
        <taxon>Lithodesmiophycidae</taxon>
        <taxon>Lithodesmiales</taxon>
        <taxon>Lithodesmiaceae</taxon>
        <taxon>Ditylum</taxon>
    </lineage>
</organism>
<evidence type="ECO:0000313" key="3">
    <source>
        <dbReference type="EMBL" id="CAE4633721.1"/>
    </source>
</evidence>
<keyword evidence="2" id="KW-0472">Membrane</keyword>
<protein>
    <submittedName>
        <fullName evidence="3">Uncharacterized protein</fullName>
    </submittedName>
</protein>
<reference evidence="3" key="1">
    <citation type="submission" date="2021-01" db="EMBL/GenBank/DDBJ databases">
        <authorList>
            <person name="Corre E."/>
            <person name="Pelletier E."/>
            <person name="Niang G."/>
            <person name="Scheremetjew M."/>
            <person name="Finn R."/>
            <person name="Kale V."/>
            <person name="Holt S."/>
            <person name="Cochrane G."/>
            <person name="Meng A."/>
            <person name="Brown T."/>
            <person name="Cohen L."/>
        </authorList>
    </citation>
    <scope>NUCLEOTIDE SEQUENCE</scope>
    <source>
        <strain evidence="3">GSO104</strain>
    </source>
</reference>
<keyword evidence="2" id="KW-1133">Transmembrane helix</keyword>
<feature type="region of interest" description="Disordered" evidence="1">
    <location>
        <begin position="1"/>
        <end position="84"/>
    </location>
</feature>
<accession>A0A7S4S3Q0</accession>
<dbReference type="EMBL" id="HBNS01036925">
    <property type="protein sequence ID" value="CAE4633721.1"/>
    <property type="molecule type" value="Transcribed_RNA"/>
</dbReference>
<proteinExistence type="predicted"/>
<feature type="compositionally biased region" description="Polar residues" evidence="1">
    <location>
        <begin position="54"/>
        <end position="80"/>
    </location>
</feature>
<feature type="compositionally biased region" description="Basic residues" evidence="1">
    <location>
        <begin position="20"/>
        <end position="39"/>
    </location>
</feature>
<evidence type="ECO:0000256" key="2">
    <source>
        <dbReference type="SAM" id="Phobius"/>
    </source>
</evidence>
<gene>
    <name evidence="3" type="ORF">DBRI00130_LOCUS28849</name>
</gene>
<evidence type="ECO:0000256" key="1">
    <source>
        <dbReference type="SAM" id="MobiDB-lite"/>
    </source>
</evidence>
<feature type="transmembrane region" description="Helical" evidence="2">
    <location>
        <begin position="320"/>
        <end position="339"/>
    </location>
</feature>